<keyword evidence="3" id="KW-0645">Protease</keyword>
<gene>
    <name evidence="8" type="ORF">P875_00117229</name>
</gene>
<dbReference type="STRING" id="1403190.A0A0F0II96"/>
<dbReference type="OrthoDB" id="3064516at2759"/>
<keyword evidence="4" id="KW-0479">Metal-binding</keyword>
<name>A0A0F0II96_ASPPU</name>
<evidence type="ECO:0000256" key="2">
    <source>
        <dbReference type="ARBA" id="ARBA00006247"/>
    </source>
</evidence>
<dbReference type="Gene3D" id="3.40.630.10">
    <property type="entry name" value="Zn peptidases"/>
    <property type="match status" value="1"/>
</dbReference>
<dbReference type="CDD" id="cd05652">
    <property type="entry name" value="M20_ArgE_DapE-like_fungal"/>
    <property type="match status" value="1"/>
</dbReference>
<keyword evidence="5" id="KW-0378">Hydrolase</keyword>
<dbReference type="Pfam" id="PF01546">
    <property type="entry name" value="Peptidase_M20"/>
    <property type="match status" value="1"/>
</dbReference>
<evidence type="ECO:0000256" key="3">
    <source>
        <dbReference type="ARBA" id="ARBA00022670"/>
    </source>
</evidence>
<dbReference type="InterPro" id="IPR011650">
    <property type="entry name" value="Peptidase_M20_dimer"/>
</dbReference>
<dbReference type="AlphaFoldDB" id="A0A0F0II96"/>
<evidence type="ECO:0000256" key="1">
    <source>
        <dbReference type="ARBA" id="ARBA00001947"/>
    </source>
</evidence>
<organism evidence="8 9">
    <name type="scientific">Aspergillus parasiticus (strain ATCC 56775 / NRRL 5862 / SRRC 143 / SU-1)</name>
    <dbReference type="NCBI Taxonomy" id="1403190"/>
    <lineage>
        <taxon>Eukaryota</taxon>
        <taxon>Fungi</taxon>
        <taxon>Dikarya</taxon>
        <taxon>Ascomycota</taxon>
        <taxon>Pezizomycotina</taxon>
        <taxon>Eurotiomycetes</taxon>
        <taxon>Eurotiomycetidae</taxon>
        <taxon>Eurotiales</taxon>
        <taxon>Aspergillaceae</taxon>
        <taxon>Aspergillus</taxon>
        <taxon>Aspergillus subgen. Circumdati</taxon>
    </lineage>
</organism>
<comment type="caution">
    <text evidence="8">The sequence shown here is derived from an EMBL/GenBank/DDBJ whole genome shotgun (WGS) entry which is preliminary data.</text>
</comment>
<dbReference type="PANTHER" id="PTHR43808:SF8">
    <property type="entry name" value="PEPTIDASE M20 DIMERISATION DOMAIN-CONTAINING PROTEIN"/>
    <property type="match status" value="1"/>
</dbReference>
<dbReference type="GO" id="GO:0006508">
    <property type="term" value="P:proteolysis"/>
    <property type="evidence" value="ECO:0007669"/>
    <property type="project" value="UniProtKB-KW"/>
</dbReference>
<feature type="domain" description="Peptidase M20 dimerisation" evidence="7">
    <location>
        <begin position="170"/>
        <end position="250"/>
    </location>
</feature>
<dbReference type="GO" id="GO:0008233">
    <property type="term" value="F:peptidase activity"/>
    <property type="evidence" value="ECO:0007669"/>
    <property type="project" value="UniProtKB-KW"/>
</dbReference>
<sequence>MSNLLAHPVVELHRGICQVESITGNERPVADVIVSYLEQKGFTVEKQLVPSAYPEERYNILAYLGAERDTKVCFSSHIDVVPPYWPYELVNNDTEIRGRGVVDAKACVAAQIVAAEELVAASLIKPGDLSLLYVVGEETEGDGMIHANQLGLSWDAVIFGEPTEGTLPKGHKGVLNMRLAATGKAAHSGYPALGESAIDKLLVGLHELRQLRLPSSDRFGETTMNIGCIRGGVAPNVIPFSAEADIMFRVAGCTIGELKGMVEGSLDRVGNPCMITYGPDACEPVQIESDVPGFDTMVVSYGTDIPNLKGNHKNYLYGPGSIHVAHTEEEVLKVADLVGAVDAYRTLALHALKM</sequence>
<proteinExistence type="inferred from homology"/>
<reference evidence="8 9" key="1">
    <citation type="submission" date="2015-02" db="EMBL/GenBank/DDBJ databases">
        <title>Draft genome sequence of Aspergillus parasiticus SU-1.</title>
        <authorList>
            <person name="Yu J."/>
            <person name="Fedorova N."/>
            <person name="Yin Y."/>
            <person name="Losada L."/>
            <person name="Zafar N."/>
            <person name="Taujale R."/>
            <person name="Ehrlich K.C."/>
            <person name="Bhatnagar D."/>
            <person name="Cleveland T.E."/>
            <person name="Bennett J.W."/>
            <person name="Nierman W.C."/>
        </authorList>
    </citation>
    <scope>NUCLEOTIDE SEQUENCE [LARGE SCALE GENOMIC DNA]</scope>
    <source>
        <strain evidence="9">ATCC 56775 / NRRL 5862 / SRRC 143 / SU-1</strain>
    </source>
</reference>
<dbReference type="Gene3D" id="3.30.70.360">
    <property type="match status" value="1"/>
</dbReference>
<dbReference type="SUPFAM" id="SSF55031">
    <property type="entry name" value="Bacterial exopeptidase dimerisation domain"/>
    <property type="match status" value="1"/>
</dbReference>
<dbReference type="GO" id="GO:0046872">
    <property type="term" value="F:metal ion binding"/>
    <property type="evidence" value="ECO:0007669"/>
    <property type="project" value="UniProtKB-KW"/>
</dbReference>
<dbReference type="Proteomes" id="UP000033540">
    <property type="component" value="Unassembled WGS sequence"/>
</dbReference>
<dbReference type="InterPro" id="IPR050072">
    <property type="entry name" value="Peptidase_M20A"/>
</dbReference>
<protein>
    <submittedName>
        <fullName evidence="8">Peptidase family M20/M25/M40</fullName>
    </submittedName>
</protein>
<dbReference type="Pfam" id="PF07687">
    <property type="entry name" value="M20_dimer"/>
    <property type="match status" value="1"/>
</dbReference>
<accession>A0A0F0II96</accession>
<dbReference type="PANTHER" id="PTHR43808">
    <property type="entry name" value="ACETYLORNITHINE DEACETYLASE"/>
    <property type="match status" value="1"/>
</dbReference>
<dbReference type="InterPro" id="IPR036264">
    <property type="entry name" value="Bact_exopeptidase_dim_dom"/>
</dbReference>
<evidence type="ECO:0000256" key="4">
    <source>
        <dbReference type="ARBA" id="ARBA00022723"/>
    </source>
</evidence>
<evidence type="ECO:0000313" key="9">
    <source>
        <dbReference type="Proteomes" id="UP000033540"/>
    </source>
</evidence>
<comment type="cofactor">
    <cofactor evidence="1">
        <name>Zn(2+)</name>
        <dbReference type="ChEBI" id="CHEBI:29105"/>
    </cofactor>
</comment>
<evidence type="ECO:0000259" key="7">
    <source>
        <dbReference type="Pfam" id="PF07687"/>
    </source>
</evidence>
<evidence type="ECO:0000256" key="5">
    <source>
        <dbReference type="ARBA" id="ARBA00022801"/>
    </source>
</evidence>
<comment type="similarity">
    <text evidence="2">Belongs to the peptidase M20A family.</text>
</comment>
<keyword evidence="6" id="KW-0862">Zinc</keyword>
<dbReference type="InterPro" id="IPR002933">
    <property type="entry name" value="Peptidase_M20"/>
</dbReference>
<dbReference type="SUPFAM" id="SSF53187">
    <property type="entry name" value="Zn-dependent exopeptidases"/>
    <property type="match status" value="1"/>
</dbReference>
<evidence type="ECO:0000256" key="6">
    <source>
        <dbReference type="ARBA" id="ARBA00022833"/>
    </source>
</evidence>
<dbReference type="EMBL" id="JZEE01000194">
    <property type="protein sequence ID" value="KJK67415.1"/>
    <property type="molecule type" value="Genomic_DNA"/>
</dbReference>
<evidence type="ECO:0000313" key="8">
    <source>
        <dbReference type="EMBL" id="KJK67415.1"/>
    </source>
</evidence>